<reference evidence="3" key="1">
    <citation type="journal article" date="2021" name="Syst. Appl. Microbiol.">
        <title>Roseomonas hellenica sp. nov., isolated from roots of wild-growing Alkanna tinctoria.</title>
        <authorList>
            <person name="Rat A."/>
            <person name="Naranjo H.D."/>
            <person name="Lebbe L."/>
            <person name="Cnockaert M."/>
            <person name="Krigas N."/>
            <person name="Grigoriadou K."/>
            <person name="Maloupa E."/>
            <person name="Willems A."/>
        </authorList>
    </citation>
    <scope>NUCLEOTIDE SEQUENCE [LARGE SCALE GENOMIC DNA]</scope>
    <source>
        <strain evidence="3">LMG 31523</strain>
    </source>
</reference>
<evidence type="ECO:0000313" key="2">
    <source>
        <dbReference type="EMBL" id="MBR0668493.1"/>
    </source>
</evidence>
<evidence type="ECO:0000256" key="1">
    <source>
        <dbReference type="SAM" id="MobiDB-lite"/>
    </source>
</evidence>
<gene>
    <name evidence="2" type="ORF">GXW71_29340</name>
</gene>
<accession>A0ABS5F7E5</accession>
<keyword evidence="3" id="KW-1185">Reference proteome</keyword>
<organism evidence="2 3">
    <name type="scientific">Plastoroseomonas hellenica</name>
    <dbReference type="NCBI Taxonomy" id="2687306"/>
    <lineage>
        <taxon>Bacteria</taxon>
        <taxon>Pseudomonadati</taxon>
        <taxon>Pseudomonadota</taxon>
        <taxon>Alphaproteobacteria</taxon>
        <taxon>Acetobacterales</taxon>
        <taxon>Acetobacteraceae</taxon>
        <taxon>Plastoroseomonas</taxon>
    </lineage>
</organism>
<proteinExistence type="predicted"/>
<name>A0ABS5F7E5_9PROT</name>
<feature type="compositionally biased region" description="Basic and acidic residues" evidence="1">
    <location>
        <begin position="73"/>
        <end position="86"/>
    </location>
</feature>
<protein>
    <submittedName>
        <fullName evidence="2">Uncharacterized protein</fullName>
    </submittedName>
</protein>
<dbReference type="RefSeq" id="WP_211856265.1">
    <property type="nucleotide sequence ID" value="NZ_JAAGBB010000058.1"/>
</dbReference>
<feature type="region of interest" description="Disordered" evidence="1">
    <location>
        <begin position="64"/>
        <end position="86"/>
    </location>
</feature>
<sequence length="170" mass="17884">MRGVIATDLQGLPRLTPASARAMGERAANQCGYEAGQELEGAIAEGANFATQLQAALNRRRIVAVNGDAPGSPREETARPPTREQEIQEAREIYAACIRDNAISLARATAESATVVAEAAGGACAVDRARLAQLGGARLQEDMDRLNRPIALNTIIRARATAAPARPATQ</sequence>
<dbReference type="Proteomes" id="UP001196870">
    <property type="component" value="Unassembled WGS sequence"/>
</dbReference>
<evidence type="ECO:0000313" key="3">
    <source>
        <dbReference type="Proteomes" id="UP001196870"/>
    </source>
</evidence>
<comment type="caution">
    <text evidence="2">The sequence shown here is derived from an EMBL/GenBank/DDBJ whole genome shotgun (WGS) entry which is preliminary data.</text>
</comment>
<dbReference type="EMBL" id="JAAGBB010000058">
    <property type="protein sequence ID" value="MBR0668493.1"/>
    <property type="molecule type" value="Genomic_DNA"/>
</dbReference>